<evidence type="ECO:0000259" key="6">
    <source>
        <dbReference type="PROSITE" id="PS50249"/>
    </source>
</evidence>
<dbReference type="SMART" id="SM00232">
    <property type="entry name" value="JAB_MPN"/>
    <property type="match status" value="1"/>
</dbReference>
<dbReference type="InterPro" id="IPR050242">
    <property type="entry name" value="JAMM_MPN+_peptidase_M67A"/>
</dbReference>
<comment type="similarity">
    <text evidence="4">Belongs to the eIF-3 subunit H family.</text>
</comment>
<comment type="caution">
    <text evidence="7">The sequence shown here is derived from an EMBL/GenBank/DDBJ whole genome shotgun (WGS) entry which is preliminary data.</text>
</comment>
<protein>
    <recommendedName>
        <fullName evidence="4">Eukaryotic translation initiation factor 3 subunit H</fullName>
        <shortName evidence="4">eIF3h</shortName>
    </recommendedName>
    <alternativeName>
        <fullName evidence="4">Eukaryotic translation initiation factor 3 subunit 3</fullName>
    </alternativeName>
    <alternativeName>
        <fullName evidence="4">eIF-3 gamma</fullName>
    </alternativeName>
    <alternativeName>
        <fullName evidence="4">eIF3 p40 subunit</fullName>
    </alternativeName>
</protein>
<dbReference type="PROSITE" id="PS50249">
    <property type="entry name" value="MPN"/>
    <property type="match status" value="1"/>
</dbReference>
<dbReference type="GO" id="GO:0003743">
    <property type="term" value="F:translation initiation factor activity"/>
    <property type="evidence" value="ECO:0007669"/>
    <property type="project" value="UniProtKB-UniRule"/>
</dbReference>
<dbReference type="InterPro" id="IPR037518">
    <property type="entry name" value="MPN"/>
</dbReference>
<dbReference type="GO" id="GO:0016282">
    <property type="term" value="C:eukaryotic 43S preinitiation complex"/>
    <property type="evidence" value="ECO:0007669"/>
    <property type="project" value="UniProtKB-UniRule"/>
</dbReference>
<evidence type="ECO:0000313" key="7">
    <source>
        <dbReference type="EMBL" id="TSK31350.1"/>
    </source>
</evidence>
<comment type="subcellular location">
    <subcellularLocation>
        <location evidence="4">Cytoplasm</location>
    </subcellularLocation>
</comment>
<proteinExistence type="inferred from homology"/>
<dbReference type="Proteomes" id="UP000319801">
    <property type="component" value="Unassembled WGS sequence"/>
</dbReference>
<feature type="domain" description="MPN" evidence="6">
    <location>
        <begin position="129"/>
        <end position="263"/>
    </location>
</feature>
<dbReference type="GO" id="GO:0001732">
    <property type="term" value="P:formation of cytoplasmic translation initiation complex"/>
    <property type="evidence" value="ECO:0007669"/>
    <property type="project" value="UniProtKB-UniRule"/>
</dbReference>
<feature type="region of interest" description="Disordered" evidence="5">
    <location>
        <begin position="375"/>
        <end position="426"/>
    </location>
</feature>
<dbReference type="InterPro" id="IPR027524">
    <property type="entry name" value="eIF3h"/>
</dbReference>
<dbReference type="OrthoDB" id="10265695at2759"/>
<dbReference type="HAMAP" id="MF_03007">
    <property type="entry name" value="eIF3h"/>
    <property type="match status" value="1"/>
</dbReference>
<keyword evidence="3 4" id="KW-0648">Protein biosynthesis</keyword>
<keyword evidence="8" id="KW-1185">Reference proteome</keyword>
<organism evidence="7 8">
    <name type="scientific">Bagarius yarrelli</name>
    <name type="common">Goonch</name>
    <name type="synonym">Bagrus yarrelli</name>
    <dbReference type="NCBI Taxonomy" id="175774"/>
    <lineage>
        <taxon>Eukaryota</taxon>
        <taxon>Metazoa</taxon>
        <taxon>Chordata</taxon>
        <taxon>Craniata</taxon>
        <taxon>Vertebrata</taxon>
        <taxon>Euteleostomi</taxon>
        <taxon>Actinopterygii</taxon>
        <taxon>Neopterygii</taxon>
        <taxon>Teleostei</taxon>
        <taxon>Ostariophysi</taxon>
        <taxon>Siluriformes</taxon>
        <taxon>Sisoridae</taxon>
        <taxon>Sisorinae</taxon>
        <taxon>Bagarius</taxon>
    </lineage>
</organism>
<keyword evidence="2 4" id="KW-0396">Initiation factor</keyword>
<keyword evidence="1 4" id="KW-0963">Cytoplasm</keyword>
<gene>
    <name evidence="4" type="primary">EIF3H</name>
    <name evidence="4" type="synonym">EIF3S3</name>
    <name evidence="7" type="ORF">Baya_3460</name>
</gene>
<evidence type="ECO:0000256" key="1">
    <source>
        <dbReference type="ARBA" id="ARBA00022490"/>
    </source>
</evidence>
<comment type="subunit">
    <text evidence="4">Component of the eukaryotic translation initiation factor 3 (eIF-3) complex, which is composed of 13 subunits: EIF3A, EIF3B, EIF3C, EIF3D, EIF3E, EIF3F, EIF3G, EIF3H, EIF3I, EIF3J, EIF3K, EIF3L and EIF3M.</text>
</comment>
<evidence type="ECO:0000256" key="3">
    <source>
        <dbReference type="ARBA" id="ARBA00022917"/>
    </source>
</evidence>
<dbReference type="EMBL" id="VCAZ01000009">
    <property type="protein sequence ID" value="TSK31350.1"/>
    <property type="molecule type" value="Genomic_DNA"/>
</dbReference>
<dbReference type="PANTHER" id="PTHR10410">
    <property type="entry name" value="EUKARYOTIC TRANSLATION INITIATION FACTOR 3 -RELATED"/>
    <property type="match status" value="1"/>
</dbReference>
<evidence type="ECO:0000256" key="2">
    <source>
        <dbReference type="ARBA" id="ARBA00022540"/>
    </source>
</evidence>
<dbReference type="Pfam" id="PF01398">
    <property type="entry name" value="JAB"/>
    <property type="match status" value="1"/>
</dbReference>
<dbReference type="CDD" id="cd08065">
    <property type="entry name" value="MPN_eIF3h"/>
    <property type="match status" value="1"/>
</dbReference>
<dbReference type="Gene3D" id="3.40.140.10">
    <property type="entry name" value="Cytidine Deaminase, domain 2"/>
    <property type="match status" value="1"/>
</dbReference>
<evidence type="ECO:0000313" key="8">
    <source>
        <dbReference type="Proteomes" id="UP000319801"/>
    </source>
</evidence>
<sequence length="462" mass="52551">MASTRDTCPGTSLESSVKQVQIDGLGKQQQQLPYVSRAAESAAVLGFLNKTPKDGRFFPVDLITSVAPRNSFLQQMFRTCAHFGRMRVRVGEETSASTIEMHEAPNDNLQRYESVAASSCAVVKEPGRPSAELQVVLKIIKHYQEEGQGSEVVQGVLLGLVVDDRLEITNCFPFPQHTEDDADFDEVQYQMEMMRSLRHVNIDHLHVGWYQSTFFGSFMSRALLDSQFSYQHAIEESVVLIYDPIKTAQGSLSLKAYRLTPKLMEICKEKDFSSESLKKASVGYEDMFEEVPIVIKNSHLVNVLLWELESKTTVLEKHELLSLSSRLERVRTHTHTHTHSCSSCIKYKPKKSLQMLMDRVDDMCQDISKYNNYSRSLSKQQQQKHQYTQRRQQENAQRQSRGEPPLPEEDLTKLFKPPQPPPRMDSLLVAGQINTYCQTVKEFTSQNLGKLFMAEALQADGS</sequence>
<name>A0A556TPD1_BAGYA</name>
<evidence type="ECO:0000256" key="4">
    <source>
        <dbReference type="HAMAP-Rule" id="MF_03007"/>
    </source>
</evidence>
<dbReference type="GO" id="GO:0008237">
    <property type="term" value="F:metallopeptidase activity"/>
    <property type="evidence" value="ECO:0007669"/>
    <property type="project" value="InterPro"/>
</dbReference>
<dbReference type="GO" id="GO:0033290">
    <property type="term" value="C:eukaryotic 48S preinitiation complex"/>
    <property type="evidence" value="ECO:0007669"/>
    <property type="project" value="UniProtKB-UniRule"/>
</dbReference>
<dbReference type="AlphaFoldDB" id="A0A556TPD1"/>
<accession>A0A556TPD1</accession>
<dbReference type="Pfam" id="PF19445">
    <property type="entry name" value="eIF3h_C"/>
    <property type="match status" value="1"/>
</dbReference>
<dbReference type="InterPro" id="IPR045810">
    <property type="entry name" value="eIF3h_C"/>
</dbReference>
<comment type="function">
    <text evidence="4">Component of the eukaryotic translation initiation factor 3 (eIF-3) complex, which is involved in protein synthesis of a specialized repertoire of mRNAs and, together with other initiation factors, stimulates binding of mRNA and methionyl-tRNAi to the 40S ribosome. The eIF-3 complex specifically targets and initiates translation of a subset of mRNAs involved in cell proliferation.</text>
</comment>
<feature type="compositionally biased region" description="Low complexity" evidence="5">
    <location>
        <begin position="379"/>
        <end position="390"/>
    </location>
</feature>
<dbReference type="GO" id="GO:0005852">
    <property type="term" value="C:eukaryotic translation initiation factor 3 complex"/>
    <property type="evidence" value="ECO:0007669"/>
    <property type="project" value="UniProtKB-UniRule"/>
</dbReference>
<reference evidence="7 8" key="1">
    <citation type="journal article" date="2019" name="Genome Biol. Evol.">
        <title>Whole-Genome Sequencing of the Giant Devil Catfish, Bagarius yarrelli.</title>
        <authorList>
            <person name="Jiang W."/>
            <person name="Lv Y."/>
            <person name="Cheng L."/>
            <person name="Yang K."/>
            <person name="Chao B."/>
            <person name="Wang X."/>
            <person name="Li Y."/>
            <person name="Pan X."/>
            <person name="You X."/>
            <person name="Zhang Y."/>
            <person name="Yang J."/>
            <person name="Li J."/>
            <person name="Zhang X."/>
            <person name="Liu S."/>
            <person name="Sun C."/>
            <person name="Yang J."/>
            <person name="Shi Q."/>
        </authorList>
    </citation>
    <scope>NUCLEOTIDE SEQUENCE [LARGE SCALE GENOMIC DNA]</scope>
    <source>
        <strain evidence="7">JWS20170419001</strain>
        <tissue evidence="7">Muscle</tissue>
    </source>
</reference>
<evidence type="ECO:0000256" key="5">
    <source>
        <dbReference type="SAM" id="MobiDB-lite"/>
    </source>
</evidence>
<dbReference type="InterPro" id="IPR000555">
    <property type="entry name" value="JAMM/MPN+_dom"/>
</dbReference>